<organism evidence="3 4">
    <name type="scientific">Algoriphagus namhaensis</name>
    <dbReference type="NCBI Taxonomy" id="915353"/>
    <lineage>
        <taxon>Bacteria</taxon>
        <taxon>Pseudomonadati</taxon>
        <taxon>Bacteroidota</taxon>
        <taxon>Cytophagia</taxon>
        <taxon>Cytophagales</taxon>
        <taxon>Cyclobacteriaceae</taxon>
        <taxon>Algoriphagus</taxon>
    </lineage>
</organism>
<keyword evidence="4" id="KW-1185">Reference proteome</keyword>
<comment type="similarity">
    <text evidence="1">Belongs to the universal stress protein A family.</text>
</comment>
<accession>A0ABV8AVN3</accession>
<evidence type="ECO:0000259" key="2">
    <source>
        <dbReference type="Pfam" id="PF00582"/>
    </source>
</evidence>
<evidence type="ECO:0000256" key="1">
    <source>
        <dbReference type="ARBA" id="ARBA00008791"/>
    </source>
</evidence>
<name>A0ABV8AVN3_9BACT</name>
<comment type="caution">
    <text evidence="3">The sequence shown here is derived from an EMBL/GenBank/DDBJ whole genome shotgun (WGS) entry which is preliminary data.</text>
</comment>
<dbReference type="PANTHER" id="PTHR46268:SF6">
    <property type="entry name" value="UNIVERSAL STRESS PROTEIN UP12"/>
    <property type="match status" value="1"/>
</dbReference>
<protein>
    <submittedName>
        <fullName evidence="3">Universal stress protein</fullName>
    </submittedName>
</protein>
<dbReference type="CDD" id="cd00293">
    <property type="entry name" value="USP-like"/>
    <property type="match status" value="1"/>
</dbReference>
<evidence type="ECO:0000313" key="3">
    <source>
        <dbReference type="EMBL" id="MFC3881690.1"/>
    </source>
</evidence>
<feature type="domain" description="UspA" evidence="2">
    <location>
        <begin position="2"/>
        <end position="135"/>
    </location>
</feature>
<dbReference type="Proteomes" id="UP001595805">
    <property type="component" value="Unassembled WGS sequence"/>
</dbReference>
<dbReference type="PRINTS" id="PR01438">
    <property type="entry name" value="UNVRSLSTRESS"/>
</dbReference>
<proteinExistence type="inferred from homology"/>
<dbReference type="Gene3D" id="3.40.50.12370">
    <property type="match status" value="1"/>
</dbReference>
<sequence>MKILVPIDFSQDAEKALEYAITLAQRKSGEIELIHVIELVYDFASQAALALDGMHQDANRILGELVTKYSGSGVEMSYAIKEGTASITAAKYAQEIDAKLIVMGTKGASGLMKFAMGSTTVSLLKESEVPVLVVPREANLTQIKGLTLALEFSDHEKKFVDWVVDISQNWDMELSFLHIQHSPSFKDELACFGLNAFLEKNFSGKNFKCITRKAESPSAGLNAYLEDQPNTILVVCHEHKNFWNQLTKRSESIDLAYTAKTPVLVLI</sequence>
<dbReference type="EMBL" id="JBHRZS010000007">
    <property type="protein sequence ID" value="MFC3881690.1"/>
    <property type="molecule type" value="Genomic_DNA"/>
</dbReference>
<gene>
    <name evidence="3" type="ORF">ACFOSV_15955</name>
</gene>
<dbReference type="InterPro" id="IPR006016">
    <property type="entry name" value="UspA"/>
</dbReference>
<dbReference type="RefSeq" id="WP_377907038.1">
    <property type="nucleotide sequence ID" value="NZ_JBHRZS010000007.1"/>
</dbReference>
<evidence type="ECO:0000313" key="4">
    <source>
        <dbReference type="Proteomes" id="UP001595805"/>
    </source>
</evidence>
<dbReference type="Pfam" id="PF00582">
    <property type="entry name" value="Usp"/>
    <property type="match status" value="1"/>
</dbReference>
<dbReference type="PANTHER" id="PTHR46268">
    <property type="entry name" value="STRESS RESPONSE PROTEIN NHAX"/>
    <property type="match status" value="1"/>
</dbReference>
<dbReference type="SUPFAM" id="SSF52402">
    <property type="entry name" value="Adenine nucleotide alpha hydrolases-like"/>
    <property type="match status" value="2"/>
</dbReference>
<dbReference type="InterPro" id="IPR006015">
    <property type="entry name" value="Universal_stress_UspA"/>
</dbReference>
<reference evidence="4" key="1">
    <citation type="journal article" date="2019" name="Int. J. Syst. Evol. Microbiol.">
        <title>The Global Catalogue of Microorganisms (GCM) 10K type strain sequencing project: providing services to taxonomists for standard genome sequencing and annotation.</title>
        <authorList>
            <consortium name="The Broad Institute Genomics Platform"/>
            <consortium name="The Broad Institute Genome Sequencing Center for Infectious Disease"/>
            <person name="Wu L."/>
            <person name="Ma J."/>
        </authorList>
    </citation>
    <scope>NUCLEOTIDE SEQUENCE [LARGE SCALE GENOMIC DNA]</scope>
    <source>
        <strain evidence="4">CCUG 60523</strain>
    </source>
</reference>